<accession>A0AAV3Z0S2</accession>
<evidence type="ECO:0000313" key="2">
    <source>
        <dbReference type="EMBL" id="GFN87623.1"/>
    </source>
</evidence>
<evidence type="ECO:0000256" key="1">
    <source>
        <dbReference type="SAM" id="MobiDB-lite"/>
    </source>
</evidence>
<organism evidence="2 3">
    <name type="scientific">Plakobranchus ocellatus</name>
    <dbReference type="NCBI Taxonomy" id="259542"/>
    <lineage>
        <taxon>Eukaryota</taxon>
        <taxon>Metazoa</taxon>
        <taxon>Spiralia</taxon>
        <taxon>Lophotrochozoa</taxon>
        <taxon>Mollusca</taxon>
        <taxon>Gastropoda</taxon>
        <taxon>Heterobranchia</taxon>
        <taxon>Euthyneura</taxon>
        <taxon>Panpulmonata</taxon>
        <taxon>Sacoglossa</taxon>
        <taxon>Placobranchoidea</taxon>
        <taxon>Plakobranchidae</taxon>
        <taxon>Plakobranchus</taxon>
    </lineage>
</organism>
<feature type="compositionally biased region" description="Polar residues" evidence="1">
    <location>
        <begin position="454"/>
        <end position="485"/>
    </location>
</feature>
<comment type="caution">
    <text evidence="2">The sequence shown here is derived from an EMBL/GenBank/DDBJ whole genome shotgun (WGS) entry which is preliminary data.</text>
</comment>
<evidence type="ECO:0000313" key="3">
    <source>
        <dbReference type="Proteomes" id="UP000735302"/>
    </source>
</evidence>
<dbReference type="Proteomes" id="UP000735302">
    <property type="component" value="Unassembled WGS sequence"/>
</dbReference>
<feature type="compositionally biased region" description="Polar residues" evidence="1">
    <location>
        <begin position="413"/>
        <end position="424"/>
    </location>
</feature>
<feature type="region of interest" description="Disordered" evidence="1">
    <location>
        <begin position="600"/>
        <end position="724"/>
    </location>
</feature>
<feature type="compositionally biased region" description="Basic and acidic residues" evidence="1">
    <location>
        <begin position="429"/>
        <end position="453"/>
    </location>
</feature>
<sequence length="826" mass="91051">MDEITAFASYNKHPLKEREEIVPDVLSSTNRATESLTSNDVVLLDPKCNDALLDPVRDQKVGDNEFETCQTNSGSNTDDDMVNTTDALDSKKGVLDVYHIESDQATAEHWNQEKPSDKKNYGAQLLPSIVLDRSVSTSLERSCEENQDISDSSSSPSPRKGEYDVQNRRLYVPIDALYPKLVHRKHKTVNHEDEESASDSDTSSSSNSSKGFFTETGSYDFVSANDDDGDGGSDDADSDVDGKEIGVADTDKIFQQQHIATDQICYEIGDDVEKIFENRQHDLIERSSSNQESDDDDDDEYFDASADVDDVHEDTETSGVLLPDLFVQHVENDDQEAEPPPTPKTPVPVLQNIRPDVFDKFSLNQGWIERVNKSLLENSLPKDRSEEANETELTTVEGKAQPDLQGENKNKDLTGQSSGISRRSQCVDPLKKSSSDNRHDHSPRQKSYGKTDEFTISSSKLSEHWQTSSGKDNTNCSSSLTNDSQPVIADSATHATTTKLRRSAYVSASKYKGSAKPGRVGFLLPAALRPRTTGYARALSQGGSSSLGREEWRRVRENSKDGTLCLEGKKTSDPSPTVRTCVSGALIPSWSSLPAFSNSDDTDLTVSHSSAPSVSAVAPGISKNAERNGDSRRKSIDSLSAPQRSLSNRRLPLILQPQYQHSADSCDTKDDPNDEVNSWDVKNRLDKSQTRNTNSKSYSPTNKGSAQDLYDAQSSEQAENSLRPTIDSAKVSSVSSNTALAENILELNIDNGVLSDSTVDNIQTNRRKRVDYELVVDAENDVMRVNYSEPHGLTRKPAVRRKRIAYQSKVSLLLQNTTLVGVKKNL</sequence>
<gene>
    <name evidence="2" type="ORF">PoB_001412900</name>
</gene>
<feature type="compositionally biased region" description="Polar residues" evidence="1">
    <location>
        <begin position="712"/>
        <end position="723"/>
    </location>
</feature>
<feature type="region of interest" description="Disordered" evidence="1">
    <location>
        <begin position="187"/>
        <end position="243"/>
    </location>
</feature>
<reference evidence="2 3" key="1">
    <citation type="journal article" date="2021" name="Elife">
        <title>Chloroplast acquisition without the gene transfer in kleptoplastic sea slugs, Plakobranchus ocellatus.</title>
        <authorList>
            <person name="Maeda T."/>
            <person name="Takahashi S."/>
            <person name="Yoshida T."/>
            <person name="Shimamura S."/>
            <person name="Takaki Y."/>
            <person name="Nagai Y."/>
            <person name="Toyoda A."/>
            <person name="Suzuki Y."/>
            <person name="Arimoto A."/>
            <person name="Ishii H."/>
            <person name="Satoh N."/>
            <person name="Nishiyama T."/>
            <person name="Hasebe M."/>
            <person name="Maruyama T."/>
            <person name="Minagawa J."/>
            <person name="Obokata J."/>
            <person name="Shigenobu S."/>
        </authorList>
    </citation>
    <scope>NUCLEOTIDE SEQUENCE [LARGE SCALE GENOMIC DNA]</scope>
</reference>
<feature type="region of interest" description="Disordered" evidence="1">
    <location>
        <begin position="535"/>
        <end position="579"/>
    </location>
</feature>
<dbReference type="AlphaFoldDB" id="A0AAV3Z0S2"/>
<feature type="compositionally biased region" description="Polar residues" evidence="1">
    <location>
        <begin position="637"/>
        <end position="648"/>
    </location>
</feature>
<feature type="region of interest" description="Disordered" evidence="1">
    <location>
        <begin position="379"/>
        <end position="494"/>
    </location>
</feature>
<protein>
    <submittedName>
        <fullName evidence="2">Uncharacterized protein</fullName>
    </submittedName>
</protein>
<dbReference type="EMBL" id="BLXT01001760">
    <property type="protein sequence ID" value="GFN87623.1"/>
    <property type="molecule type" value="Genomic_DNA"/>
</dbReference>
<keyword evidence="3" id="KW-1185">Reference proteome</keyword>
<feature type="region of interest" description="Disordered" evidence="1">
    <location>
        <begin position="137"/>
        <end position="166"/>
    </location>
</feature>
<name>A0AAV3Z0S2_9GAST</name>
<feature type="compositionally biased region" description="Acidic residues" evidence="1">
    <location>
        <begin position="225"/>
        <end position="239"/>
    </location>
</feature>
<feature type="compositionally biased region" description="Low complexity" evidence="1">
    <location>
        <begin position="606"/>
        <end position="619"/>
    </location>
</feature>
<proteinExistence type="predicted"/>
<feature type="compositionally biased region" description="Basic and acidic residues" evidence="1">
    <location>
        <begin position="624"/>
        <end position="636"/>
    </location>
</feature>
<feature type="compositionally biased region" description="Basic and acidic residues" evidence="1">
    <location>
        <begin position="548"/>
        <end position="560"/>
    </location>
</feature>
<feature type="compositionally biased region" description="Polar residues" evidence="1">
    <location>
        <begin position="690"/>
        <end position="705"/>
    </location>
</feature>
<feature type="compositionally biased region" description="Low complexity" evidence="1">
    <location>
        <begin position="199"/>
        <end position="209"/>
    </location>
</feature>